<feature type="domain" description="HTH cro/C1-type" evidence="1">
    <location>
        <begin position="55"/>
        <end position="109"/>
    </location>
</feature>
<name>A0A366DBY6_9NOCA</name>
<dbReference type="Gene3D" id="1.10.260.40">
    <property type="entry name" value="lambda repressor-like DNA-binding domains"/>
    <property type="match status" value="1"/>
</dbReference>
<sequence>MTWVSCAQAHTVPKMDRMGTDTADESQRTEVLDAETKRLRDEAAKAVDRALGRNLRTARIHEGYSQGELADLVGMNQKTIGRLERGERPMTMDQMYKLCLVLKIKPSTLMAEVGI</sequence>
<organism evidence="2 3">
    <name type="scientific">Nocardia puris</name>
    <dbReference type="NCBI Taxonomy" id="208602"/>
    <lineage>
        <taxon>Bacteria</taxon>
        <taxon>Bacillati</taxon>
        <taxon>Actinomycetota</taxon>
        <taxon>Actinomycetes</taxon>
        <taxon>Mycobacteriales</taxon>
        <taxon>Nocardiaceae</taxon>
        <taxon>Nocardia</taxon>
    </lineage>
</organism>
<dbReference type="SMART" id="SM00530">
    <property type="entry name" value="HTH_XRE"/>
    <property type="match status" value="1"/>
</dbReference>
<protein>
    <submittedName>
        <fullName evidence="2">Helix-turn-helix protein</fullName>
    </submittedName>
</protein>
<evidence type="ECO:0000313" key="3">
    <source>
        <dbReference type="Proteomes" id="UP000252586"/>
    </source>
</evidence>
<proteinExistence type="predicted"/>
<dbReference type="GO" id="GO:0003677">
    <property type="term" value="F:DNA binding"/>
    <property type="evidence" value="ECO:0007669"/>
    <property type="project" value="InterPro"/>
</dbReference>
<dbReference type="EMBL" id="QNRE01000011">
    <property type="protein sequence ID" value="RBO87543.1"/>
    <property type="molecule type" value="Genomic_DNA"/>
</dbReference>
<gene>
    <name evidence="2" type="ORF">DFR74_111250</name>
</gene>
<reference evidence="2 3" key="1">
    <citation type="submission" date="2018-06" db="EMBL/GenBank/DDBJ databases">
        <title>Genomic Encyclopedia of Type Strains, Phase IV (KMG-IV): sequencing the most valuable type-strain genomes for metagenomic binning, comparative biology and taxonomic classification.</title>
        <authorList>
            <person name="Goeker M."/>
        </authorList>
    </citation>
    <scope>NUCLEOTIDE SEQUENCE [LARGE SCALE GENOMIC DNA]</scope>
    <source>
        <strain evidence="2 3">DSM 44599</strain>
    </source>
</reference>
<keyword evidence="3" id="KW-1185">Reference proteome</keyword>
<dbReference type="STRING" id="1210090.GCA_001613185_01413"/>
<dbReference type="PROSITE" id="PS50943">
    <property type="entry name" value="HTH_CROC1"/>
    <property type="match status" value="1"/>
</dbReference>
<dbReference type="InterPro" id="IPR010982">
    <property type="entry name" value="Lambda_DNA-bd_dom_sf"/>
</dbReference>
<comment type="caution">
    <text evidence="2">The sequence shown here is derived from an EMBL/GenBank/DDBJ whole genome shotgun (WGS) entry which is preliminary data.</text>
</comment>
<dbReference type="Proteomes" id="UP000252586">
    <property type="component" value="Unassembled WGS sequence"/>
</dbReference>
<evidence type="ECO:0000313" key="2">
    <source>
        <dbReference type="EMBL" id="RBO87543.1"/>
    </source>
</evidence>
<dbReference type="CDD" id="cd00093">
    <property type="entry name" value="HTH_XRE"/>
    <property type="match status" value="1"/>
</dbReference>
<accession>A0A366DBY6</accession>
<dbReference type="InterPro" id="IPR001387">
    <property type="entry name" value="Cro/C1-type_HTH"/>
</dbReference>
<dbReference type="SUPFAM" id="SSF47413">
    <property type="entry name" value="lambda repressor-like DNA-binding domains"/>
    <property type="match status" value="1"/>
</dbReference>
<dbReference type="AlphaFoldDB" id="A0A366DBY6"/>
<evidence type="ECO:0000259" key="1">
    <source>
        <dbReference type="PROSITE" id="PS50943"/>
    </source>
</evidence>
<dbReference type="Pfam" id="PF01381">
    <property type="entry name" value="HTH_3"/>
    <property type="match status" value="1"/>
</dbReference>